<evidence type="ECO:0000256" key="20">
    <source>
        <dbReference type="ARBA" id="ARBA00047899"/>
    </source>
</evidence>
<dbReference type="FunFam" id="3.80.10.10:FF:000233">
    <property type="entry name" value="Leucine-rich repeat receptor-like protein kinase TDR"/>
    <property type="match status" value="1"/>
</dbReference>
<comment type="function">
    <text evidence="22">Receptor kinase that detects X.oryzae pv. oryzae protein Ax21 to promote innate immunity. Following X.oryzae pv. oryzae protein Ax21 detection, undergoes cleavage, releasing the processed protein kinase Xa21 chain.</text>
</comment>
<dbReference type="GO" id="GO:0009791">
    <property type="term" value="P:post-embryonic development"/>
    <property type="evidence" value="ECO:0007669"/>
    <property type="project" value="UniProtKB-ARBA"/>
</dbReference>
<feature type="transmembrane region" description="Helical" evidence="26">
    <location>
        <begin position="679"/>
        <end position="700"/>
    </location>
</feature>
<evidence type="ECO:0000313" key="30">
    <source>
        <dbReference type="Proteomes" id="UP000807115"/>
    </source>
</evidence>
<dbReference type="InterPro" id="IPR032675">
    <property type="entry name" value="LRR_dom_sf"/>
</dbReference>
<comment type="catalytic activity">
    <reaction evidence="20">
        <text>L-threonyl-[protein] + ATP = O-phospho-L-threonyl-[protein] + ADP + H(+)</text>
        <dbReference type="Rhea" id="RHEA:46608"/>
        <dbReference type="Rhea" id="RHEA-COMP:11060"/>
        <dbReference type="Rhea" id="RHEA-COMP:11605"/>
        <dbReference type="ChEBI" id="CHEBI:15378"/>
        <dbReference type="ChEBI" id="CHEBI:30013"/>
        <dbReference type="ChEBI" id="CHEBI:30616"/>
        <dbReference type="ChEBI" id="CHEBI:61977"/>
        <dbReference type="ChEBI" id="CHEBI:456216"/>
        <dbReference type="EC" id="2.7.11.1"/>
    </reaction>
</comment>
<name>A0A921UH44_SORBI</name>
<comment type="similarity">
    <text evidence="3">Belongs to the protein kinase superfamily. Ser/Thr protein kinase family.</text>
</comment>
<dbReference type="PROSITE" id="PS00108">
    <property type="entry name" value="PROTEIN_KINASE_ST"/>
    <property type="match status" value="1"/>
</dbReference>
<keyword evidence="17 26" id="KW-0472">Membrane</keyword>
<evidence type="ECO:0000256" key="11">
    <source>
        <dbReference type="ARBA" id="ARBA00022729"/>
    </source>
</evidence>
<dbReference type="InterPro" id="IPR001611">
    <property type="entry name" value="Leu-rich_rpt"/>
</dbReference>
<dbReference type="EMBL" id="CM027683">
    <property type="protein sequence ID" value="KAG0531369.1"/>
    <property type="molecule type" value="Genomic_DNA"/>
</dbReference>
<evidence type="ECO:0000256" key="27">
    <source>
        <dbReference type="SAM" id="SignalP"/>
    </source>
</evidence>
<dbReference type="Gene3D" id="3.80.10.10">
    <property type="entry name" value="Ribonuclease Inhibitor"/>
    <property type="match status" value="6"/>
</dbReference>
<dbReference type="PANTHER" id="PTHR27000:SF777">
    <property type="entry name" value="PROTEIN KINASE DOMAIN-CONTAINING PROTEIN"/>
    <property type="match status" value="1"/>
</dbReference>
<dbReference type="GO" id="GO:0005524">
    <property type="term" value="F:ATP binding"/>
    <property type="evidence" value="ECO:0007669"/>
    <property type="project" value="UniProtKB-UniRule"/>
</dbReference>
<keyword evidence="9" id="KW-0808">Transferase</keyword>
<sequence length="1065" mass="114378">MPTRGMGMGMSMILVLVFVVTIGAASDEAALLAFKAGLSAGALASWNSSSSSSGGFCRWHGVACSRRRPTRVVALSLPSSNLAGTLSPAIGNLTFLRVLDLSSNGLHGEIPESVGRLRRLRALNMSRNHISGALPANLSSCVSLTDLRLHHNQLGGRIPADLGTTLTRLQILVLRNNSLTGPIPASLANLSSLRYLLVDINHLGGPIPAGIGSIAGLQQLGLVDNSLSGVLPPSLWNLSSLVQLEVNYNMLHGSIPPDIGDKLPAIQFLWLNSNRFSGAIPSSLSNLSALVSLDLSENNFTGLVPPTFGCRSGKLHSLEILFLGGNQLEADNSKGWEFITSLANCSQLQELTLSNNYFSGQLPRSIVNLSSTMQMLYLHNNRLSGSIPEDMGNLIGLNLLSLGINSISGVIPESFGKLTNLATLDLHNTSLSGLIPSSAVGNLTNLVFLDAYNSNFGGPIPASLGKLQKLYYLDLSHNRLNGSIPKEILELPSLSSLLDLSANFLSGPIPSEVGTLANLNTLSLSGNQLSGNIPDSIGDCEVLEFLLLDSNSLQGGIPQSLTKLKGLNTLNLTMNSLSGRIPDALGSIGNLQQLGLAHNNFSGPVPETLQNPKLLGNLDVSFNNLQGKLPDEGVFRNLTYAAVEGNDGLCGGIPSLQLSPCPTLAANMNKKRWHRILKIALPIAGAVVMAFVLAVVLILVRQNKLKQRQNRQATSVVNDEQYQRVSYYTLSRGTNGFSEANLLGKGRYGSVYRCTLEEEGATATVAVKVFNLQQSGSSRSFEAECETLRRVRHRCLLKIVTCCSSVDPQGEEFKALVFEFMPNGSLDDWINPQSSNLTPENTLSLSQRLCIAADIFDALDYLHNHSQPPIIHCDLKPSNILLAEDMTAKIGDFGISRILPLSTIVKTMQNSQSSIGIRGSIGYIAPEYAEGCAVSGLGDIYSLGILLLEMFTGRSPTDDMFKDTLDLHRFAAAAVPDKALEIADQTIWLHEGADDNEDVIHERITSMVRQCLGSVLRLGISCSKQQPRERVLLADAVTEIHSIRDGYLRSRSMIAMSSEALKSKV</sequence>
<evidence type="ECO:0000256" key="23">
    <source>
        <dbReference type="ARBA" id="ARBA00056628"/>
    </source>
</evidence>
<keyword evidence="13 25" id="KW-0547">Nucleotide-binding</keyword>
<evidence type="ECO:0000256" key="10">
    <source>
        <dbReference type="ARBA" id="ARBA00022692"/>
    </source>
</evidence>
<evidence type="ECO:0000256" key="17">
    <source>
        <dbReference type="ARBA" id="ARBA00023136"/>
    </source>
</evidence>
<dbReference type="GO" id="GO:0005789">
    <property type="term" value="C:endoplasmic reticulum membrane"/>
    <property type="evidence" value="ECO:0007669"/>
    <property type="project" value="UniProtKB-SubCell"/>
</dbReference>
<keyword evidence="15 25" id="KW-0067">ATP-binding</keyword>
<dbReference type="SUPFAM" id="SSF56112">
    <property type="entry name" value="Protein kinase-like (PK-like)"/>
    <property type="match status" value="1"/>
</dbReference>
<evidence type="ECO:0000256" key="25">
    <source>
        <dbReference type="PROSITE-ProRule" id="PRU10141"/>
    </source>
</evidence>
<dbReference type="Pfam" id="PF13855">
    <property type="entry name" value="LRR_8"/>
    <property type="match status" value="1"/>
</dbReference>
<dbReference type="InterPro" id="IPR008271">
    <property type="entry name" value="Ser/Thr_kinase_AS"/>
</dbReference>
<feature type="chain" id="PRO_5037966194" description="Receptor kinase-like protein Xa21" evidence="27">
    <location>
        <begin position="26"/>
        <end position="1065"/>
    </location>
</feature>
<evidence type="ECO:0000256" key="3">
    <source>
        <dbReference type="ARBA" id="ARBA00008684"/>
    </source>
</evidence>
<dbReference type="InterPro" id="IPR013210">
    <property type="entry name" value="LRR_N_plant-typ"/>
</dbReference>
<dbReference type="GO" id="GO:0005886">
    <property type="term" value="C:plasma membrane"/>
    <property type="evidence" value="ECO:0007669"/>
    <property type="project" value="UniProtKB-SubCell"/>
</dbReference>
<dbReference type="FunFam" id="3.30.200.20:FF:000432">
    <property type="entry name" value="LRR receptor-like serine/threonine-protein kinase EFR"/>
    <property type="match status" value="1"/>
</dbReference>
<evidence type="ECO:0000256" key="13">
    <source>
        <dbReference type="ARBA" id="ARBA00022741"/>
    </source>
</evidence>
<organism evidence="29 30">
    <name type="scientific">Sorghum bicolor</name>
    <name type="common">Sorghum</name>
    <name type="synonym">Sorghum vulgare</name>
    <dbReference type="NCBI Taxonomy" id="4558"/>
    <lineage>
        <taxon>Eukaryota</taxon>
        <taxon>Viridiplantae</taxon>
        <taxon>Streptophyta</taxon>
        <taxon>Embryophyta</taxon>
        <taxon>Tracheophyta</taxon>
        <taxon>Spermatophyta</taxon>
        <taxon>Magnoliopsida</taxon>
        <taxon>Liliopsida</taxon>
        <taxon>Poales</taxon>
        <taxon>Poaceae</taxon>
        <taxon>PACMAD clade</taxon>
        <taxon>Panicoideae</taxon>
        <taxon>Andropogonodae</taxon>
        <taxon>Andropogoneae</taxon>
        <taxon>Sorghinae</taxon>
        <taxon>Sorghum</taxon>
    </lineage>
</organism>
<gene>
    <name evidence="29" type="ORF">BDA96_04G017600</name>
</gene>
<evidence type="ECO:0000256" key="24">
    <source>
        <dbReference type="ARBA" id="ARBA00072040"/>
    </source>
</evidence>
<evidence type="ECO:0000256" key="19">
    <source>
        <dbReference type="ARBA" id="ARBA00023180"/>
    </source>
</evidence>
<dbReference type="SUPFAM" id="SSF52058">
    <property type="entry name" value="L domain-like"/>
    <property type="match status" value="2"/>
</dbReference>
<keyword evidence="10 26" id="KW-0812">Transmembrane</keyword>
<feature type="domain" description="Protein kinase" evidence="28">
    <location>
        <begin position="737"/>
        <end position="1044"/>
    </location>
</feature>
<evidence type="ECO:0000256" key="22">
    <source>
        <dbReference type="ARBA" id="ARBA00054320"/>
    </source>
</evidence>
<keyword evidence="16 26" id="KW-1133">Transmembrane helix</keyword>
<dbReference type="PROSITE" id="PS00107">
    <property type="entry name" value="PROTEIN_KINASE_ATP"/>
    <property type="match status" value="1"/>
</dbReference>
<dbReference type="InterPro" id="IPR003591">
    <property type="entry name" value="Leu-rich_rpt_typical-subtyp"/>
</dbReference>
<dbReference type="InterPro" id="IPR017441">
    <property type="entry name" value="Protein_kinase_ATP_BS"/>
</dbReference>
<evidence type="ECO:0000256" key="8">
    <source>
        <dbReference type="ARBA" id="ARBA00022614"/>
    </source>
</evidence>
<keyword evidence="8" id="KW-0433">Leucine-rich repeat</keyword>
<evidence type="ECO:0000256" key="7">
    <source>
        <dbReference type="ARBA" id="ARBA00022553"/>
    </source>
</evidence>
<dbReference type="Gene3D" id="1.10.510.10">
    <property type="entry name" value="Transferase(Phosphotransferase) domain 1"/>
    <property type="match status" value="1"/>
</dbReference>
<dbReference type="Pfam" id="PF08263">
    <property type="entry name" value="LRRNT_2"/>
    <property type="match status" value="1"/>
</dbReference>
<evidence type="ECO:0000256" key="16">
    <source>
        <dbReference type="ARBA" id="ARBA00022989"/>
    </source>
</evidence>
<dbReference type="PANTHER" id="PTHR27000">
    <property type="entry name" value="LEUCINE-RICH REPEAT RECEPTOR-LIKE PROTEIN KINASE FAMILY PROTEIN-RELATED"/>
    <property type="match status" value="1"/>
</dbReference>
<evidence type="ECO:0000256" key="14">
    <source>
        <dbReference type="ARBA" id="ARBA00022777"/>
    </source>
</evidence>
<dbReference type="Gene3D" id="3.30.200.20">
    <property type="entry name" value="Phosphorylase Kinase, domain 1"/>
    <property type="match status" value="1"/>
</dbReference>
<evidence type="ECO:0000259" key="28">
    <source>
        <dbReference type="PROSITE" id="PS50011"/>
    </source>
</evidence>
<dbReference type="PRINTS" id="PR00019">
    <property type="entry name" value="LEURICHRPT"/>
</dbReference>
<evidence type="ECO:0000256" key="9">
    <source>
        <dbReference type="ARBA" id="ARBA00022679"/>
    </source>
</evidence>
<dbReference type="GO" id="GO:0004674">
    <property type="term" value="F:protein serine/threonine kinase activity"/>
    <property type="evidence" value="ECO:0007669"/>
    <property type="project" value="UniProtKB-KW"/>
</dbReference>
<evidence type="ECO:0000256" key="6">
    <source>
        <dbReference type="ARBA" id="ARBA00022527"/>
    </source>
</evidence>
<dbReference type="AlphaFoldDB" id="A0A921UH44"/>
<evidence type="ECO:0000256" key="1">
    <source>
        <dbReference type="ARBA" id="ARBA00004162"/>
    </source>
</evidence>
<dbReference type="EC" id="2.7.11.1" evidence="4"/>
<accession>A0A921UH44</accession>
<dbReference type="Pfam" id="PF23598">
    <property type="entry name" value="LRR_14"/>
    <property type="match status" value="1"/>
</dbReference>
<dbReference type="SMART" id="SM00220">
    <property type="entry name" value="S_TKc"/>
    <property type="match status" value="1"/>
</dbReference>
<dbReference type="Pfam" id="PF00069">
    <property type="entry name" value="Pkinase"/>
    <property type="match status" value="1"/>
</dbReference>
<evidence type="ECO:0000313" key="29">
    <source>
        <dbReference type="EMBL" id="KAG0531369.1"/>
    </source>
</evidence>
<comment type="function">
    <text evidence="23">The processed protein kinase Xa21 chain released by protein cleavage after X.oryzae pv. oryzae protein Ax21 detection translocates into the nucleus where it can bind and regulate WRKY62, a transcription factor. Confers resistance to the bacterial pathogen X.oryzae pv. oryzae (Xoo).</text>
</comment>
<keyword evidence="7" id="KW-0597">Phosphoprotein</keyword>
<comment type="catalytic activity">
    <reaction evidence="21">
        <text>L-seryl-[protein] + ATP = O-phospho-L-seryl-[protein] + ADP + H(+)</text>
        <dbReference type="Rhea" id="RHEA:17989"/>
        <dbReference type="Rhea" id="RHEA-COMP:9863"/>
        <dbReference type="Rhea" id="RHEA-COMP:11604"/>
        <dbReference type="ChEBI" id="CHEBI:15378"/>
        <dbReference type="ChEBI" id="CHEBI:29999"/>
        <dbReference type="ChEBI" id="CHEBI:30616"/>
        <dbReference type="ChEBI" id="CHEBI:83421"/>
        <dbReference type="ChEBI" id="CHEBI:456216"/>
        <dbReference type="EC" id="2.7.11.1"/>
    </reaction>
</comment>
<dbReference type="SMART" id="SM00369">
    <property type="entry name" value="LRR_TYP"/>
    <property type="match status" value="12"/>
</dbReference>
<evidence type="ECO:0000256" key="4">
    <source>
        <dbReference type="ARBA" id="ARBA00012513"/>
    </source>
</evidence>
<dbReference type="InterPro" id="IPR000719">
    <property type="entry name" value="Prot_kinase_dom"/>
</dbReference>
<evidence type="ECO:0000256" key="5">
    <source>
        <dbReference type="ARBA" id="ARBA00022475"/>
    </source>
</evidence>
<dbReference type="PROSITE" id="PS50011">
    <property type="entry name" value="PROTEIN_KINASE_DOM"/>
    <property type="match status" value="1"/>
</dbReference>
<protein>
    <recommendedName>
        <fullName evidence="24">Receptor kinase-like protein Xa21</fullName>
        <ecNumber evidence="4">2.7.11.1</ecNumber>
    </recommendedName>
</protein>
<reference evidence="29" key="1">
    <citation type="journal article" date="2019" name="BMC Genomics">
        <title>A new reference genome for Sorghum bicolor reveals high levels of sequence similarity between sweet and grain genotypes: implications for the genetics of sugar metabolism.</title>
        <authorList>
            <person name="Cooper E.A."/>
            <person name="Brenton Z.W."/>
            <person name="Flinn B.S."/>
            <person name="Jenkins J."/>
            <person name="Shu S."/>
            <person name="Flowers D."/>
            <person name="Luo F."/>
            <person name="Wang Y."/>
            <person name="Xia P."/>
            <person name="Barry K."/>
            <person name="Daum C."/>
            <person name="Lipzen A."/>
            <person name="Yoshinaga Y."/>
            <person name="Schmutz J."/>
            <person name="Saski C."/>
            <person name="Vermerris W."/>
            <person name="Kresovich S."/>
        </authorList>
    </citation>
    <scope>NUCLEOTIDE SEQUENCE</scope>
</reference>
<keyword evidence="19" id="KW-0325">Glycoprotein</keyword>
<dbReference type="InterPro" id="IPR011009">
    <property type="entry name" value="Kinase-like_dom_sf"/>
</dbReference>
<keyword evidence="5" id="KW-1003">Cell membrane</keyword>
<comment type="caution">
    <text evidence="29">The sequence shown here is derived from an EMBL/GenBank/DDBJ whole genome shotgun (WGS) entry which is preliminary data.</text>
</comment>
<keyword evidence="6" id="KW-0723">Serine/threonine-protein kinase</keyword>
<evidence type="ECO:0000256" key="12">
    <source>
        <dbReference type="ARBA" id="ARBA00022737"/>
    </source>
</evidence>
<evidence type="ECO:0000256" key="2">
    <source>
        <dbReference type="ARBA" id="ARBA00004389"/>
    </source>
</evidence>
<comment type="subcellular location">
    <subcellularLocation>
        <location evidence="1">Cell membrane</location>
        <topology evidence="1">Single-pass membrane protein</topology>
    </subcellularLocation>
    <subcellularLocation>
        <location evidence="2">Endoplasmic reticulum membrane</location>
        <topology evidence="2">Single-pass membrane protein</topology>
    </subcellularLocation>
</comment>
<evidence type="ECO:0000256" key="21">
    <source>
        <dbReference type="ARBA" id="ARBA00048679"/>
    </source>
</evidence>
<keyword evidence="18" id="KW-0675">Receptor</keyword>
<reference evidence="29" key="2">
    <citation type="submission" date="2020-10" db="EMBL/GenBank/DDBJ databases">
        <authorList>
            <person name="Cooper E.A."/>
            <person name="Brenton Z.W."/>
            <person name="Flinn B.S."/>
            <person name="Jenkins J."/>
            <person name="Shu S."/>
            <person name="Flowers D."/>
            <person name="Luo F."/>
            <person name="Wang Y."/>
            <person name="Xia P."/>
            <person name="Barry K."/>
            <person name="Daum C."/>
            <person name="Lipzen A."/>
            <person name="Yoshinaga Y."/>
            <person name="Schmutz J."/>
            <person name="Saski C."/>
            <person name="Vermerris W."/>
            <person name="Kresovich S."/>
        </authorList>
    </citation>
    <scope>NUCLEOTIDE SEQUENCE</scope>
</reference>
<proteinExistence type="inferred from homology"/>
<feature type="signal peptide" evidence="27">
    <location>
        <begin position="1"/>
        <end position="25"/>
    </location>
</feature>
<dbReference type="FunFam" id="1.10.510.10:FF:000358">
    <property type="entry name" value="Putative leucine-rich repeat receptor-like serine/threonine-protein kinase"/>
    <property type="match status" value="1"/>
</dbReference>
<evidence type="ECO:0000256" key="15">
    <source>
        <dbReference type="ARBA" id="ARBA00022840"/>
    </source>
</evidence>
<keyword evidence="11 27" id="KW-0732">Signal</keyword>
<dbReference type="InterPro" id="IPR055414">
    <property type="entry name" value="LRR_R13L4/SHOC2-like"/>
</dbReference>
<evidence type="ECO:0000256" key="18">
    <source>
        <dbReference type="ARBA" id="ARBA00023170"/>
    </source>
</evidence>
<keyword evidence="12" id="KW-0677">Repeat</keyword>
<keyword evidence="14" id="KW-0418">Kinase</keyword>
<dbReference type="Proteomes" id="UP000807115">
    <property type="component" value="Chromosome 4"/>
</dbReference>
<dbReference type="FunFam" id="3.80.10.10:FF:001158">
    <property type="entry name" value="Leucine-rich repeat protein kinase family protein"/>
    <property type="match status" value="1"/>
</dbReference>
<dbReference type="FunFam" id="3.80.10.10:FF:000693">
    <property type="entry name" value="LRR receptor-like serine/threonine-protein kinase EFR"/>
    <property type="match status" value="1"/>
</dbReference>
<dbReference type="Pfam" id="PF00560">
    <property type="entry name" value="LRR_1"/>
    <property type="match status" value="4"/>
</dbReference>
<feature type="binding site" evidence="25">
    <location>
        <position position="768"/>
    </location>
    <ligand>
        <name>ATP</name>
        <dbReference type="ChEBI" id="CHEBI:30616"/>
    </ligand>
</feature>
<evidence type="ECO:0000256" key="26">
    <source>
        <dbReference type="SAM" id="Phobius"/>
    </source>
</evidence>